<comment type="caution">
    <text evidence="4">The sequence shown here is derived from an EMBL/GenBank/DDBJ whole genome shotgun (WGS) entry which is preliminary data.</text>
</comment>
<protein>
    <recommendedName>
        <fullName evidence="3">Cytoskeleton protein RodZ-like C-terminal domain-containing protein</fullName>
    </recommendedName>
</protein>
<dbReference type="AlphaFoldDB" id="A0A919AIL0"/>
<gene>
    <name evidence="4" type="ORF">GCM10017044_00180</name>
</gene>
<dbReference type="Proteomes" id="UP000630923">
    <property type="component" value="Unassembled WGS sequence"/>
</dbReference>
<dbReference type="Gene3D" id="1.10.260.40">
    <property type="entry name" value="lambda repressor-like DNA-binding domains"/>
    <property type="match status" value="1"/>
</dbReference>
<sequence>MTTDRQSVAALIKQARIAKGVSIKDISRDICVSSFYLEAIEAGQYDKLPEKAFAHGFVKAYAKAVGLNDCKVVELFKAELSHQSGEEGPSGQGNQAACKSVKIAPPPKKSLLATWGAGLTGVIGMIATWFVVGAMPTAPTATVTSLASNTPVQQQALVSATSDMQNNIQADPVVVDQVADQSERLVATGQMVAASASTETSSDSAGQESVASESTQTDSSSLYADASSVGDAGTALLEKSDPMAPGQDLASDHLASTPTEETPARAFFPAAYADTEYGFEGKIGKEIVLEALEDSWVRLANSDGVEIWSGVLRQGDLYRPAVPETIVLTTSNAGGVQVNLGSVEGGPLGNRGEILTDYTIKLPM</sequence>
<organism evidence="4 5">
    <name type="scientific">Kordiimonas sediminis</name>
    <dbReference type="NCBI Taxonomy" id="1735581"/>
    <lineage>
        <taxon>Bacteria</taxon>
        <taxon>Pseudomonadati</taxon>
        <taxon>Pseudomonadota</taxon>
        <taxon>Alphaproteobacteria</taxon>
        <taxon>Kordiimonadales</taxon>
        <taxon>Kordiimonadaceae</taxon>
        <taxon>Kordiimonas</taxon>
    </lineage>
</organism>
<dbReference type="Pfam" id="PF13413">
    <property type="entry name" value="HTH_25"/>
    <property type="match status" value="1"/>
</dbReference>
<dbReference type="SUPFAM" id="SSF47413">
    <property type="entry name" value="lambda repressor-like DNA-binding domains"/>
    <property type="match status" value="1"/>
</dbReference>
<proteinExistence type="predicted"/>
<dbReference type="Pfam" id="PF13464">
    <property type="entry name" value="RodZ_C"/>
    <property type="match status" value="1"/>
</dbReference>
<dbReference type="InterPro" id="IPR025194">
    <property type="entry name" value="RodZ-like_C"/>
</dbReference>
<dbReference type="PANTHER" id="PTHR34475">
    <property type="match status" value="1"/>
</dbReference>
<keyword evidence="5" id="KW-1185">Reference proteome</keyword>
<dbReference type="GO" id="GO:0003677">
    <property type="term" value="F:DNA binding"/>
    <property type="evidence" value="ECO:0007669"/>
    <property type="project" value="InterPro"/>
</dbReference>
<feature type="compositionally biased region" description="Polar residues" evidence="1">
    <location>
        <begin position="206"/>
        <end position="222"/>
    </location>
</feature>
<dbReference type="EMBL" id="BNCI01000001">
    <property type="protein sequence ID" value="GHF10459.1"/>
    <property type="molecule type" value="Genomic_DNA"/>
</dbReference>
<evidence type="ECO:0000313" key="4">
    <source>
        <dbReference type="EMBL" id="GHF10459.1"/>
    </source>
</evidence>
<evidence type="ECO:0000256" key="2">
    <source>
        <dbReference type="SAM" id="Phobius"/>
    </source>
</evidence>
<dbReference type="InterPro" id="IPR010982">
    <property type="entry name" value="Lambda_DNA-bd_dom_sf"/>
</dbReference>
<reference evidence="4" key="1">
    <citation type="journal article" date="2014" name="Int. J. Syst. Evol. Microbiol.">
        <title>Complete genome sequence of Corynebacterium casei LMG S-19264T (=DSM 44701T), isolated from a smear-ripened cheese.</title>
        <authorList>
            <consortium name="US DOE Joint Genome Institute (JGI-PGF)"/>
            <person name="Walter F."/>
            <person name="Albersmeier A."/>
            <person name="Kalinowski J."/>
            <person name="Ruckert C."/>
        </authorList>
    </citation>
    <scope>NUCLEOTIDE SEQUENCE</scope>
    <source>
        <strain evidence="4">KCTC 42590</strain>
    </source>
</reference>
<dbReference type="InterPro" id="IPR050400">
    <property type="entry name" value="Bact_Cytoskel_RodZ"/>
</dbReference>
<feature type="transmembrane region" description="Helical" evidence="2">
    <location>
        <begin position="112"/>
        <end position="132"/>
    </location>
</feature>
<evidence type="ECO:0000313" key="5">
    <source>
        <dbReference type="Proteomes" id="UP000630923"/>
    </source>
</evidence>
<dbReference type="RefSeq" id="WP_191249532.1">
    <property type="nucleotide sequence ID" value="NZ_BNCI01000001.1"/>
</dbReference>
<feature type="domain" description="Cytoskeleton protein RodZ-like C-terminal" evidence="3">
    <location>
        <begin position="288"/>
        <end position="352"/>
    </location>
</feature>
<name>A0A919AIL0_9PROT</name>
<dbReference type="PANTHER" id="PTHR34475:SF1">
    <property type="entry name" value="CYTOSKELETON PROTEIN RODZ"/>
    <property type="match status" value="1"/>
</dbReference>
<accession>A0A919AIL0</accession>
<reference evidence="4" key="2">
    <citation type="submission" date="2020-09" db="EMBL/GenBank/DDBJ databases">
        <authorList>
            <person name="Sun Q."/>
            <person name="Kim S."/>
        </authorList>
    </citation>
    <scope>NUCLEOTIDE SEQUENCE</scope>
    <source>
        <strain evidence="4">KCTC 42590</strain>
    </source>
</reference>
<feature type="compositionally biased region" description="Low complexity" evidence="1">
    <location>
        <begin position="193"/>
        <end position="205"/>
    </location>
</feature>
<keyword evidence="2" id="KW-0812">Transmembrane</keyword>
<evidence type="ECO:0000256" key="1">
    <source>
        <dbReference type="SAM" id="MobiDB-lite"/>
    </source>
</evidence>
<feature type="region of interest" description="Disordered" evidence="1">
    <location>
        <begin position="190"/>
        <end position="260"/>
    </location>
</feature>
<keyword evidence="2" id="KW-0472">Membrane</keyword>
<evidence type="ECO:0000259" key="3">
    <source>
        <dbReference type="Pfam" id="PF13464"/>
    </source>
</evidence>
<keyword evidence="2" id="KW-1133">Transmembrane helix</keyword>